<dbReference type="Proteomes" id="UP000198284">
    <property type="component" value="Unassembled WGS sequence"/>
</dbReference>
<dbReference type="InterPro" id="IPR003594">
    <property type="entry name" value="HATPase_dom"/>
</dbReference>
<gene>
    <name evidence="7" type="ORF">SAMN06265795_11043</name>
</gene>
<dbReference type="InterPro" id="IPR036890">
    <property type="entry name" value="HATPase_C_sf"/>
</dbReference>
<dbReference type="InterPro" id="IPR004358">
    <property type="entry name" value="Sig_transdc_His_kin-like_C"/>
</dbReference>
<dbReference type="SUPFAM" id="SSF55874">
    <property type="entry name" value="ATPase domain of HSP90 chaperone/DNA topoisomerase II/histidine kinase"/>
    <property type="match status" value="1"/>
</dbReference>
<name>A0A239INL3_9BURK</name>
<evidence type="ECO:0000256" key="4">
    <source>
        <dbReference type="ARBA" id="ARBA00022777"/>
    </source>
</evidence>
<proteinExistence type="predicted"/>
<feature type="domain" description="Histidine kinase" evidence="6">
    <location>
        <begin position="1"/>
        <end position="85"/>
    </location>
</feature>
<evidence type="ECO:0000256" key="3">
    <source>
        <dbReference type="ARBA" id="ARBA00022679"/>
    </source>
</evidence>
<keyword evidence="3" id="KW-0808">Transferase</keyword>
<dbReference type="PRINTS" id="PR00344">
    <property type="entry name" value="BCTRLSENSOR"/>
</dbReference>
<evidence type="ECO:0000259" key="6">
    <source>
        <dbReference type="PROSITE" id="PS50109"/>
    </source>
</evidence>
<dbReference type="Gene3D" id="3.30.565.10">
    <property type="entry name" value="Histidine kinase-like ATPase, C-terminal domain"/>
    <property type="match status" value="1"/>
</dbReference>
<dbReference type="AlphaFoldDB" id="A0A239INL3"/>
<dbReference type="Pfam" id="PF02518">
    <property type="entry name" value="HATPase_c"/>
    <property type="match status" value="1"/>
</dbReference>
<evidence type="ECO:0000313" key="7">
    <source>
        <dbReference type="EMBL" id="SNS95131.1"/>
    </source>
</evidence>
<keyword evidence="4 7" id="KW-0418">Kinase</keyword>
<dbReference type="PANTHER" id="PTHR43711">
    <property type="entry name" value="TWO-COMPONENT HISTIDINE KINASE"/>
    <property type="match status" value="1"/>
</dbReference>
<dbReference type="EC" id="2.7.13.3" evidence="2"/>
<evidence type="ECO:0000256" key="5">
    <source>
        <dbReference type="ARBA" id="ARBA00023012"/>
    </source>
</evidence>
<evidence type="ECO:0000256" key="1">
    <source>
        <dbReference type="ARBA" id="ARBA00000085"/>
    </source>
</evidence>
<keyword evidence="8" id="KW-1185">Reference proteome</keyword>
<dbReference type="EMBL" id="FZOT01000010">
    <property type="protein sequence ID" value="SNS95131.1"/>
    <property type="molecule type" value="Genomic_DNA"/>
</dbReference>
<sequence>MAEQDDRLYIACRVRDNGYGIAEPDKARLFTAFQRIESSNRDRQKGIGLGLVFVKIVAEKHGGMVEVASEPGKGSTFSILIPHLTERMASL</sequence>
<accession>A0A239INL3</accession>
<dbReference type="SMART" id="SM00387">
    <property type="entry name" value="HATPase_c"/>
    <property type="match status" value="1"/>
</dbReference>
<dbReference type="PROSITE" id="PS50109">
    <property type="entry name" value="HIS_KIN"/>
    <property type="match status" value="1"/>
</dbReference>
<reference evidence="7 8" key="1">
    <citation type="submission" date="2017-06" db="EMBL/GenBank/DDBJ databases">
        <authorList>
            <person name="Kim H.J."/>
            <person name="Triplett B.A."/>
        </authorList>
    </citation>
    <scope>NUCLEOTIDE SEQUENCE [LARGE SCALE GENOMIC DNA]</scope>
    <source>
        <strain evidence="7 8">U15</strain>
    </source>
</reference>
<comment type="catalytic activity">
    <reaction evidence="1">
        <text>ATP + protein L-histidine = ADP + protein N-phospho-L-histidine.</text>
        <dbReference type="EC" id="2.7.13.3"/>
    </reaction>
</comment>
<dbReference type="InterPro" id="IPR050736">
    <property type="entry name" value="Sensor_HK_Regulatory"/>
</dbReference>
<dbReference type="InterPro" id="IPR005467">
    <property type="entry name" value="His_kinase_dom"/>
</dbReference>
<keyword evidence="5" id="KW-0902">Two-component regulatory system</keyword>
<organism evidence="7 8">
    <name type="scientific">Noviherbaspirillum humi</name>
    <dbReference type="NCBI Taxonomy" id="1688639"/>
    <lineage>
        <taxon>Bacteria</taxon>
        <taxon>Pseudomonadati</taxon>
        <taxon>Pseudomonadota</taxon>
        <taxon>Betaproteobacteria</taxon>
        <taxon>Burkholderiales</taxon>
        <taxon>Oxalobacteraceae</taxon>
        <taxon>Noviherbaspirillum</taxon>
    </lineage>
</organism>
<dbReference type="GO" id="GO:0000160">
    <property type="term" value="P:phosphorelay signal transduction system"/>
    <property type="evidence" value="ECO:0007669"/>
    <property type="project" value="UniProtKB-KW"/>
</dbReference>
<dbReference type="GO" id="GO:0004673">
    <property type="term" value="F:protein histidine kinase activity"/>
    <property type="evidence" value="ECO:0007669"/>
    <property type="project" value="UniProtKB-EC"/>
</dbReference>
<dbReference type="PANTHER" id="PTHR43711:SF1">
    <property type="entry name" value="HISTIDINE KINASE 1"/>
    <property type="match status" value="1"/>
</dbReference>
<evidence type="ECO:0000256" key="2">
    <source>
        <dbReference type="ARBA" id="ARBA00012438"/>
    </source>
</evidence>
<protein>
    <recommendedName>
        <fullName evidence="2">histidine kinase</fullName>
        <ecNumber evidence="2">2.7.13.3</ecNumber>
    </recommendedName>
</protein>
<evidence type="ECO:0000313" key="8">
    <source>
        <dbReference type="Proteomes" id="UP000198284"/>
    </source>
</evidence>